<sequence length="107" mass="11314">MPNSALHLLGGPNSQPYGLVPVTEDSSTSEAEKVPAYTTTIPIVPGLKKSSSQSWWAAQIVLTLAIPLVALIAWLACVRANPRIFDTFAGEEIGGRLSQAQAKAIDV</sequence>
<feature type="non-terminal residue" evidence="2">
    <location>
        <position position="107"/>
    </location>
</feature>
<reference evidence="2 3" key="1">
    <citation type="journal article" date="2012" name="PLoS Pathog.">
        <title>Diverse lifestyles and strategies of plant pathogenesis encoded in the genomes of eighteen Dothideomycetes fungi.</title>
        <authorList>
            <person name="Ohm R.A."/>
            <person name="Feau N."/>
            <person name="Henrissat B."/>
            <person name="Schoch C.L."/>
            <person name="Horwitz B.A."/>
            <person name="Barry K.W."/>
            <person name="Condon B.J."/>
            <person name="Copeland A.C."/>
            <person name="Dhillon B."/>
            <person name="Glaser F."/>
            <person name="Hesse C.N."/>
            <person name="Kosti I."/>
            <person name="LaButti K."/>
            <person name="Lindquist E.A."/>
            <person name="Lucas S."/>
            <person name="Salamov A.A."/>
            <person name="Bradshaw R.E."/>
            <person name="Ciuffetti L."/>
            <person name="Hamelin R.C."/>
            <person name="Kema G.H.J."/>
            <person name="Lawrence C."/>
            <person name="Scott J.A."/>
            <person name="Spatafora J.W."/>
            <person name="Turgeon B.G."/>
            <person name="de Wit P.J.G.M."/>
            <person name="Zhong S."/>
            <person name="Goodwin S.B."/>
            <person name="Grigoriev I.V."/>
        </authorList>
    </citation>
    <scope>NUCLEOTIDE SEQUENCE [LARGE SCALE GENOMIC DNA]</scope>
    <source>
        <strain evidence="3">C5 / ATCC 48332 / race O</strain>
    </source>
</reference>
<dbReference type="Proteomes" id="UP000016936">
    <property type="component" value="Unassembled WGS sequence"/>
</dbReference>
<dbReference type="EMBL" id="KB445580">
    <property type="protein sequence ID" value="EMD88480.1"/>
    <property type="molecule type" value="Genomic_DNA"/>
</dbReference>
<dbReference type="OrthoDB" id="2840209at2759"/>
<proteinExistence type="predicted"/>
<evidence type="ECO:0000313" key="2">
    <source>
        <dbReference type="EMBL" id="EMD88480.1"/>
    </source>
</evidence>
<accession>M2ST15</accession>
<dbReference type="AlphaFoldDB" id="M2ST15"/>
<keyword evidence="1" id="KW-0812">Transmembrane</keyword>
<evidence type="ECO:0000313" key="3">
    <source>
        <dbReference type="Proteomes" id="UP000016936"/>
    </source>
</evidence>
<protein>
    <submittedName>
        <fullName evidence="2">Uncharacterized protein</fullName>
    </submittedName>
</protein>
<keyword evidence="1" id="KW-0472">Membrane</keyword>
<keyword evidence="3" id="KW-1185">Reference proteome</keyword>
<keyword evidence="1" id="KW-1133">Transmembrane helix</keyword>
<dbReference type="HOGENOM" id="CLU_2216072_0_0_1"/>
<feature type="transmembrane region" description="Helical" evidence="1">
    <location>
        <begin position="55"/>
        <end position="77"/>
    </location>
</feature>
<name>M2ST15_COCH5</name>
<evidence type="ECO:0000256" key="1">
    <source>
        <dbReference type="SAM" id="Phobius"/>
    </source>
</evidence>
<organism evidence="2 3">
    <name type="scientific">Cochliobolus heterostrophus (strain C5 / ATCC 48332 / race O)</name>
    <name type="common">Southern corn leaf blight fungus</name>
    <name type="synonym">Bipolaris maydis</name>
    <dbReference type="NCBI Taxonomy" id="701091"/>
    <lineage>
        <taxon>Eukaryota</taxon>
        <taxon>Fungi</taxon>
        <taxon>Dikarya</taxon>
        <taxon>Ascomycota</taxon>
        <taxon>Pezizomycotina</taxon>
        <taxon>Dothideomycetes</taxon>
        <taxon>Pleosporomycetidae</taxon>
        <taxon>Pleosporales</taxon>
        <taxon>Pleosporineae</taxon>
        <taxon>Pleosporaceae</taxon>
        <taxon>Bipolaris</taxon>
    </lineage>
</organism>
<gene>
    <name evidence="2" type="ORF">COCHEDRAFT_1022863</name>
</gene>
<reference evidence="3" key="2">
    <citation type="journal article" date="2013" name="PLoS Genet.">
        <title>Comparative genome structure, secondary metabolite, and effector coding capacity across Cochliobolus pathogens.</title>
        <authorList>
            <person name="Condon B.J."/>
            <person name="Leng Y."/>
            <person name="Wu D."/>
            <person name="Bushley K.E."/>
            <person name="Ohm R.A."/>
            <person name="Otillar R."/>
            <person name="Martin J."/>
            <person name="Schackwitz W."/>
            <person name="Grimwood J."/>
            <person name="MohdZainudin N."/>
            <person name="Xue C."/>
            <person name="Wang R."/>
            <person name="Manning V.A."/>
            <person name="Dhillon B."/>
            <person name="Tu Z.J."/>
            <person name="Steffenson B.J."/>
            <person name="Salamov A."/>
            <person name="Sun H."/>
            <person name="Lowry S."/>
            <person name="LaButti K."/>
            <person name="Han J."/>
            <person name="Copeland A."/>
            <person name="Lindquist E."/>
            <person name="Barry K."/>
            <person name="Schmutz J."/>
            <person name="Baker S.E."/>
            <person name="Ciuffetti L.M."/>
            <person name="Grigoriev I.V."/>
            <person name="Zhong S."/>
            <person name="Turgeon B.G."/>
        </authorList>
    </citation>
    <scope>NUCLEOTIDE SEQUENCE [LARGE SCALE GENOMIC DNA]</scope>
    <source>
        <strain evidence="3">C5 / ATCC 48332 / race O</strain>
    </source>
</reference>